<comment type="caution">
    <text evidence="3">The sequence shown here is derived from an EMBL/GenBank/DDBJ whole genome shotgun (WGS) entry which is preliminary data.</text>
</comment>
<gene>
    <name evidence="3" type="ORF">CCMP2556_LOCUS41005</name>
</gene>
<feature type="domain" description="Fibronectin type-III" evidence="2">
    <location>
        <begin position="1"/>
        <end position="89"/>
    </location>
</feature>
<dbReference type="Proteomes" id="UP001642484">
    <property type="component" value="Unassembled WGS sequence"/>
</dbReference>
<dbReference type="Pfam" id="PF00041">
    <property type="entry name" value="fn3"/>
    <property type="match status" value="2"/>
</dbReference>
<feature type="non-terminal residue" evidence="3">
    <location>
        <position position="409"/>
    </location>
</feature>
<accession>A0ABP0Q8B3</accession>
<reference evidence="3 4" key="1">
    <citation type="submission" date="2024-02" db="EMBL/GenBank/DDBJ databases">
        <authorList>
            <person name="Chen Y."/>
            <person name="Shah S."/>
            <person name="Dougan E. K."/>
            <person name="Thang M."/>
            <person name="Chan C."/>
        </authorList>
    </citation>
    <scope>NUCLEOTIDE SEQUENCE [LARGE SCALE GENOMIC DNA]</scope>
</reference>
<dbReference type="EMBL" id="CAXAMN010024160">
    <property type="protein sequence ID" value="CAK9084258.1"/>
    <property type="molecule type" value="Genomic_DNA"/>
</dbReference>
<feature type="domain" description="Fibronectin type-III" evidence="2">
    <location>
        <begin position="197"/>
        <end position="295"/>
    </location>
</feature>
<dbReference type="InterPro" id="IPR013783">
    <property type="entry name" value="Ig-like_fold"/>
</dbReference>
<dbReference type="SMART" id="SM00060">
    <property type="entry name" value="FN3"/>
    <property type="match status" value="4"/>
</dbReference>
<evidence type="ECO:0000259" key="2">
    <source>
        <dbReference type="PROSITE" id="PS50853"/>
    </source>
</evidence>
<sequence>PVLISSSCSGGSLTIKWTVPEDDGGCPVIRYRILRDDVATGTEVPSTTVSYFTAGLECATTYRWSIQAKNCLDTWGSDSPYLETYTASLPGQVTGLNATHVSSTELLFNWMPLLGTTEIGSTDFSILRGYELWMDDGLGGKFSRTYDGYNKPFETYFVATGLVPGRVYRSYVRGINLVGAGPDSDVLYRAMAVEPSAPSGLQVETAGAETVLCSWKPPQDNGGEPVLHYVLEYAPEPLFNTWQEDGPYPDNTQFTKQIFNLNQGMVYQFRIRAVTNAGGGSYSNVVSHVVGTAPLSAPSGLTRAATTSVSMTWAWLPLAASETGGAPLGGYRLYMNTGRDDVTALVYDGSDKPSATEFTATSLVCGRIYKAEVSAVTSIGEGPRSSIAAFKLARTPSQPELLEDLAGKD</sequence>
<protein>
    <recommendedName>
        <fullName evidence="2">Fibronectin type-III domain-containing protein</fullName>
    </recommendedName>
</protein>
<keyword evidence="1" id="KW-0677">Repeat</keyword>
<dbReference type="InterPro" id="IPR050964">
    <property type="entry name" value="Striated_Muscle_Regulatory"/>
</dbReference>
<dbReference type="InterPro" id="IPR036116">
    <property type="entry name" value="FN3_sf"/>
</dbReference>
<evidence type="ECO:0000313" key="4">
    <source>
        <dbReference type="Proteomes" id="UP001642484"/>
    </source>
</evidence>
<dbReference type="Gene3D" id="2.60.40.10">
    <property type="entry name" value="Immunoglobulins"/>
    <property type="match status" value="4"/>
</dbReference>
<keyword evidence="4" id="KW-1185">Reference proteome</keyword>
<proteinExistence type="predicted"/>
<dbReference type="PROSITE" id="PS50853">
    <property type="entry name" value="FN3"/>
    <property type="match status" value="4"/>
</dbReference>
<feature type="domain" description="Fibronectin type-III" evidence="2">
    <location>
        <begin position="297"/>
        <end position="395"/>
    </location>
</feature>
<dbReference type="PANTHER" id="PTHR13817:SF73">
    <property type="entry name" value="FIBRONECTIN TYPE-III DOMAIN-CONTAINING PROTEIN"/>
    <property type="match status" value="1"/>
</dbReference>
<dbReference type="CDD" id="cd00063">
    <property type="entry name" value="FN3"/>
    <property type="match status" value="4"/>
</dbReference>
<dbReference type="PANTHER" id="PTHR13817">
    <property type="entry name" value="TITIN"/>
    <property type="match status" value="1"/>
</dbReference>
<feature type="non-terminal residue" evidence="3">
    <location>
        <position position="1"/>
    </location>
</feature>
<dbReference type="InterPro" id="IPR003961">
    <property type="entry name" value="FN3_dom"/>
</dbReference>
<name>A0ABP0Q8B3_9DINO</name>
<evidence type="ECO:0000256" key="1">
    <source>
        <dbReference type="ARBA" id="ARBA00022737"/>
    </source>
</evidence>
<dbReference type="SUPFAM" id="SSF49265">
    <property type="entry name" value="Fibronectin type III"/>
    <property type="match status" value="2"/>
</dbReference>
<evidence type="ECO:0000313" key="3">
    <source>
        <dbReference type="EMBL" id="CAK9084258.1"/>
    </source>
</evidence>
<feature type="domain" description="Fibronectin type-III" evidence="2">
    <location>
        <begin position="92"/>
        <end position="196"/>
    </location>
</feature>
<organism evidence="3 4">
    <name type="scientific">Durusdinium trenchii</name>
    <dbReference type="NCBI Taxonomy" id="1381693"/>
    <lineage>
        <taxon>Eukaryota</taxon>
        <taxon>Sar</taxon>
        <taxon>Alveolata</taxon>
        <taxon>Dinophyceae</taxon>
        <taxon>Suessiales</taxon>
        <taxon>Symbiodiniaceae</taxon>
        <taxon>Durusdinium</taxon>
    </lineage>
</organism>